<evidence type="ECO:0000313" key="2">
    <source>
        <dbReference type="Proteomes" id="UP000004925"/>
    </source>
</evidence>
<proteinExistence type="predicted"/>
<accession>A0A0M1VSV5</accession>
<name>A0A0M1VSV5_FUSVC</name>
<evidence type="ECO:0000313" key="1">
    <source>
        <dbReference type="EMBL" id="EEO39725.2"/>
    </source>
</evidence>
<comment type="caution">
    <text evidence="1">The sequence shown here is derived from an EMBL/GenBank/DDBJ whole genome shotgun (WGS) entry which is preliminary data.</text>
</comment>
<dbReference type="Pfam" id="PF13289">
    <property type="entry name" value="SIR2_2"/>
    <property type="match status" value="1"/>
</dbReference>
<sequence length="265" mass="31070">MSDNNMKFNLFIGENFNELISLPTNQLIIRNLLSVTDRDVIVLNNNLSLPELVQRLMDKILYGKKEIVEIISNIFSMENKSDLTFYNNIFDSNIFSSIISTNYDYTLEENFLNLIKISTPFNVSNDESGRVAFYKIYGDYKDRDKFIISTQDVKRVKMLAFYNEFWGKLRAEFNKRPTILFAVNLEDKVFLDVLDFIIAKTDRLQPIYLYSSDEIDRLLTDKDIISFINKYSIEIIKGENKEFIANLKEKFYGEKKSGDVQQNYA</sequence>
<dbReference type="RefSeq" id="WP_005912543.1">
    <property type="nucleotide sequence ID" value="NZ_KQ235735.1"/>
</dbReference>
<dbReference type="AlphaFoldDB" id="A0A0M1VSV5"/>
<gene>
    <name evidence="1" type="ORF">FSCG_00438</name>
</gene>
<dbReference type="eggNOG" id="ENOG502ZBE8">
    <property type="taxonomic scope" value="Bacteria"/>
</dbReference>
<dbReference type="Proteomes" id="UP000004925">
    <property type="component" value="Unassembled WGS sequence"/>
</dbReference>
<dbReference type="EMBL" id="ACDE02000013">
    <property type="protein sequence ID" value="EEO39725.2"/>
    <property type="molecule type" value="Genomic_DNA"/>
</dbReference>
<reference evidence="1 2" key="1">
    <citation type="submission" date="2011-10" db="EMBL/GenBank/DDBJ databases">
        <title>The Genome Sequence of Fusobacterium sp. 4_1_13.</title>
        <authorList>
            <consortium name="The Broad Institute Genome Sequencing Platform"/>
            <person name="Earl A."/>
            <person name="Ward D."/>
            <person name="Feldgarden M."/>
            <person name="Gevers D."/>
            <person name="Strauss J."/>
            <person name="Ambrose C."/>
            <person name="Allen-Vercoe E."/>
            <person name="Young S.K."/>
            <person name="Zeng Q."/>
            <person name="Gargeya S."/>
            <person name="Fitzgerald M."/>
            <person name="Haas B."/>
            <person name="Abouelleil A."/>
            <person name="Alvarado L."/>
            <person name="Arachchi H.M."/>
            <person name="Berlin A."/>
            <person name="Brown A."/>
            <person name="Chapman S.B."/>
            <person name="Chen Z."/>
            <person name="Dunbar C."/>
            <person name="Freedman E."/>
            <person name="Gearin G."/>
            <person name="Goldberg J."/>
            <person name="Griggs A."/>
            <person name="Gujja S."/>
            <person name="Heiman D."/>
            <person name="Howarth C."/>
            <person name="Larson L."/>
            <person name="Lui A."/>
            <person name="MacDonald P.J."/>
            <person name="Montmayeur A."/>
            <person name="Murphy C."/>
            <person name="Neiman D."/>
            <person name="Pearson M."/>
            <person name="Priest M."/>
            <person name="Roberts A."/>
            <person name="Saif S."/>
            <person name="Shea T."/>
            <person name="Shenoy N."/>
            <person name="Sisk P."/>
            <person name="Stolte C."/>
            <person name="Sykes S."/>
            <person name="Wortman J."/>
            <person name="Nusbaum C."/>
            <person name="Birren B."/>
        </authorList>
    </citation>
    <scope>NUCLEOTIDE SEQUENCE [LARGE SCALE GENOMIC DNA]</scope>
    <source>
        <strain evidence="1 2">4_1_13</strain>
    </source>
</reference>
<organism evidence="1 2">
    <name type="scientific">Fusobacterium vincentii 4_1_13</name>
    <dbReference type="NCBI Taxonomy" id="469606"/>
    <lineage>
        <taxon>Bacteria</taxon>
        <taxon>Fusobacteriati</taxon>
        <taxon>Fusobacteriota</taxon>
        <taxon>Fusobacteriia</taxon>
        <taxon>Fusobacteriales</taxon>
        <taxon>Fusobacteriaceae</taxon>
        <taxon>Fusobacterium</taxon>
    </lineage>
</organism>
<protein>
    <submittedName>
        <fullName evidence="1">Uncharacterized protein</fullName>
    </submittedName>
</protein>
<dbReference type="GeneID" id="79800429"/>